<dbReference type="STRING" id="391625.PPSIR1_16005"/>
<evidence type="ECO:0000313" key="2">
    <source>
        <dbReference type="EMBL" id="EDM77020.1"/>
    </source>
</evidence>
<dbReference type="PROSITE" id="PS51257">
    <property type="entry name" value="PROKAR_LIPOPROTEIN"/>
    <property type="match status" value="1"/>
</dbReference>
<proteinExistence type="predicted"/>
<dbReference type="SUPFAM" id="SSF53474">
    <property type="entry name" value="alpha/beta-Hydrolases"/>
    <property type="match status" value="1"/>
</dbReference>
<dbReference type="PROSITE" id="PS00022">
    <property type="entry name" value="EGF_1"/>
    <property type="match status" value="1"/>
</dbReference>
<evidence type="ECO:0000313" key="3">
    <source>
        <dbReference type="Proteomes" id="UP000005801"/>
    </source>
</evidence>
<reference evidence="2 3" key="1">
    <citation type="submission" date="2007-06" db="EMBL/GenBank/DDBJ databases">
        <authorList>
            <person name="Shimkets L."/>
            <person name="Ferriera S."/>
            <person name="Johnson J."/>
            <person name="Kravitz S."/>
            <person name="Beeson K."/>
            <person name="Sutton G."/>
            <person name="Rogers Y.-H."/>
            <person name="Friedman R."/>
            <person name="Frazier M."/>
            <person name="Venter J.C."/>
        </authorList>
    </citation>
    <scope>NUCLEOTIDE SEQUENCE [LARGE SCALE GENOMIC DNA]</scope>
    <source>
        <strain evidence="2 3">SIR-1</strain>
    </source>
</reference>
<dbReference type="InterPro" id="IPR029058">
    <property type="entry name" value="AB_hydrolase_fold"/>
</dbReference>
<dbReference type="InterPro" id="IPR000742">
    <property type="entry name" value="EGF"/>
</dbReference>
<gene>
    <name evidence="2" type="ORF">PPSIR1_16005</name>
</gene>
<dbReference type="RefSeq" id="WP_006973821.1">
    <property type="nucleotide sequence ID" value="NZ_ABCS01000053.1"/>
</dbReference>
<keyword evidence="3" id="KW-1185">Reference proteome</keyword>
<dbReference type="AlphaFoldDB" id="A6GAS9"/>
<dbReference type="Proteomes" id="UP000005801">
    <property type="component" value="Unassembled WGS sequence"/>
</dbReference>
<name>A6GAS9_9BACT</name>
<dbReference type="EMBL" id="ABCS01000053">
    <property type="protein sequence ID" value="EDM77020.1"/>
    <property type="molecule type" value="Genomic_DNA"/>
</dbReference>
<protein>
    <recommendedName>
        <fullName evidence="1">EGF-like domain-containing protein</fullName>
    </recommendedName>
</protein>
<comment type="caution">
    <text evidence="2">The sequence shown here is derived from an EMBL/GenBank/DDBJ whole genome shotgun (WGS) entry which is preliminary data.</text>
</comment>
<organism evidence="2 3">
    <name type="scientific">Plesiocystis pacifica SIR-1</name>
    <dbReference type="NCBI Taxonomy" id="391625"/>
    <lineage>
        <taxon>Bacteria</taxon>
        <taxon>Pseudomonadati</taxon>
        <taxon>Myxococcota</taxon>
        <taxon>Polyangia</taxon>
        <taxon>Nannocystales</taxon>
        <taxon>Nannocystaceae</taxon>
        <taxon>Plesiocystis</taxon>
    </lineage>
</organism>
<accession>A6GAS9</accession>
<sequence length="619" mass="62840">MSSPRWLRACSLALALSACGGGSDDAGRAEAETETGDDAGSLCACREVEGELECCFGHGVCEAQPEGPSVCACDPGARGRTCATPGPGVHPVRARSCPGPEPDPGCDQRVQAVVVEAFDACVDPGSGATFEGVLVRPAADLDGAWPPPETWAEGAAPVALLVHGASQDFADYYDLLEHLAANGVVAAAFDGTAGEGATFRANRALAFSNCLRETWADAGLLSPRHALVGHSRGGAAVSLVARALAEGGLPLPGLEGLELEAVVALAPTAYGSTNSEGSPALTASDAPAYLAVQGSRDPDTGGAALGWFEESDPAMVRGQVWIHGATHQRFNQGLLFAGTGELEASLDAEAHWAAARAYVGGFVLWRLLGLEGYRPYFAGQAVPASVPAEVFAGLGDGGGGRLLVHDFEAPSLEPSSVGGAVLVDGLEPAALTLGPLAELDAPWSGAHRSAGLSVDASGSAGEGEATLAFELPPAVADVGDYAALSLRLGWAFDDPENCGPRPEAAELGALALALSDGASAAVVPLDSLGDAGRVEAPDRFVPETFGNWTTPECHALGALRPLRVDLARFCEVEPDLDLGALTRVELRVSPGSAGAALMLDDLALERGEGEVGVGACAPP</sequence>
<feature type="domain" description="EGF-like" evidence="1">
    <location>
        <begin position="71"/>
        <end position="82"/>
    </location>
</feature>
<dbReference type="Gene3D" id="3.40.50.1820">
    <property type="entry name" value="alpha/beta hydrolase"/>
    <property type="match status" value="1"/>
</dbReference>
<evidence type="ECO:0000259" key="1">
    <source>
        <dbReference type="PROSITE" id="PS00022"/>
    </source>
</evidence>
<dbReference type="OrthoDB" id="9808543at2"/>